<dbReference type="EMBL" id="LR796247">
    <property type="protein sequence ID" value="CAB4130824.1"/>
    <property type="molecule type" value="Genomic_DNA"/>
</dbReference>
<organism evidence="1">
    <name type="scientific">uncultured Caudovirales phage</name>
    <dbReference type="NCBI Taxonomy" id="2100421"/>
    <lineage>
        <taxon>Viruses</taxon>
        <taxon>Duplodnaviria</taxon>
        <taxon>Heunggongvirae</taxon>
        <taxon>Uroviricota</taxon>
        <taxon>Caudoviricetes</taxon>
        <taxon>Peduoviridae</taxon>
        <taxon>Maltschvirus</taxon>
        <taxon>Maltschvirus maltsch</taxon>
    </lineage>
</organism>
<gene>
    <name evidence="1" type="ORF">UFOVP132_18</name>
</gene>
<name>A0A6J5L8J3_9CAUD</name>
<protein>
    <submittedName>
        <fullName evidence="1">Uncharacterized protein</fullName>
    </submittedName>
</protein>
<reference evidence="1" key="1">
    <citation type="submission" date="2020-04" db="EMBL/GenBank/DDBJ databases">
        <authorList>
            <person name="Chiriac C."/>
            <person name="Salcher M."/>
            <person name="Ghai R."/>
            <person name="Kavagutti S V."/>
        </authorList>
    </citation>
    <scope>NUCLEOTIDE SEQUENCE</scope>
</reference>
<evidence type="ECO:0000313" key="1">
    <source>
        <dbReference type="EMBL" id="CAB4130824.1"/>
    </source>
</evidence>
<sequence>MTMHLLPAFVTSTNVNQRKVKPKQLDQHDVWLLKRGLHPEQIRLKKIGDPNWKQAYTESLRTDRSSYHSAGMGSGKTSKAAPKVYSGERKLLGIATMHKSNMVPVFAKQDAEDIARMRRG</sequence>
<proteinExistence type="predicted"/>
<accession>A0A6J5L8J3</accession>